<dbReference type="AlphaFoldDB" id="A0A367IQU3"/>
<name>A0A367IQU3_RHIST</name>
<evidence type="ECO:0000313" key="1">
    <source>
        <dbReference type="EMBL" id="RCH80033.1"/>
    </source>
</evidence>
<comment type="caution">
    <text evidence="1">The sequence shown here is derived from an EMBL/GenBank/DDBJ whole genome shotgun (WGS) entry which is preliminary data.</text>
</comment>
<organism evidence="1 2">
    <name type="scientific">Rhizopus stolonifer</name>
    <name type="common">Rhizopus nigricans</name>
    <dbReference type="NCBI Taxonomy" id="4846"/>
    <lineage>
        <taxon>Eukaryota</taxon>
        <taxon>Fungi</taxon>
        <taxon>Fungi incertae sedis</taxon>
        <taxon>Mucoromycota</taxon>
        <taxon>Mucoromycotina</taxon>
        <taxon>Mucoromycetes</taxon>
        <taxon>Mucorales</taxon>
        <taxon>Mucorineae</taxon>
        <taxon>Rhizopodaceae</taxon>
        <taxon>Rhizopus</taxon>
    </lineage>
</organism>
<accession>A0A367IQU3</accession>
<dbReference type="OrthoDB" id="2013972at2759"/>
<dbReference type="STRING" id="4846.A0A367IQU3"/>
<reference evidence="1 2" key="1">
    <citation type="journal article" date="2018" name="G3 (Bethesda)">
        <title>Phylogenetic and Phylogenomic Definition of Rhizopus Species.</title>
        <authorList>
            <person name="Gryganskyi A.P."/>
            <person name="Golan J."/>
            <person name="Dolatabadi S."/>
            <person name="Mondo S."/>
            <person name="Robb S."/>
            <person name="Idnurm A."/>
            <person name="Muszewska A."/>
            <person name="Steczkiewicz K."/>
            <person name="Masonjones S."/>
            <person name="Liao H.L."/>
            <person name="Gajdeczka M.T."/>
            <person name="Anike F."/>
            <person name="Vuek A."/>
            <person name="Anishchenko I.M."/>
            <person name="Voigt K."/>
            <person name="de Hoog G.S."/>
            <person name="Smith M.E."/>
            <person name="Heitman J."/>
            <person name="Vilgalys R."/>
            <person name="Stajich J.E."/>
        </authorList>
    </citation>
    <scope>NUCLEOTIDE SEQUENCE [LARGE SCALE GENOMIC DNA]</scope>
    <source>
        <strain evidence="1 2">LSU 92-RS-03</strain>
    </source>
</reference>
<dbReference type="EMBL" id="PJQM01006222">
    <property type="protein sequence ID" value="RCH80033.1"/>
    <property type="molecule type" value="Genomic_DNA"/>
</dbReference>
<gene>
    <name evidence="1" type="ORF">CU098_001509</name>
</gene>
<dbReference type="Proteomes" id="UP000253551">
    <property type="component" value="Unassembled WGS sequence"/>
</dbReference>
<sequence>KSVLECNDADSELCDNLSLMLENNQITPKESLEKTVPLQNHILSGEFMYIVEINFQSFKQFIIKTNGFQSDDEFNQFKANYLTSKKQTKLVFKAVAGQKPM</sequence>
<proteinExistence type="predicted"/>
<protein>
    <submittedName>
        <fullName evidence="1">Uncharacterized protein</fullName>
    </submittedName>
</protein>
<keyword evidence="2" id="KW-1185">Reference proteome</keyword>
<feature type="non-terminal residue" evidence="1">
    <location>
        <position position="1"/>
    </location>
</feature>
<evidence type="ECO:0000313" key="2">
    <source>
        <dbReference type="Proteomes" id="UP000253551"/>
    </source>
</evidence>